<keyword evidence="8 11" id="KW-0408">Iron</keyword>
<comment type="similarity">
    <text evidence="2 11">Belongs to the methylthiotransferase family. CDKAL1 subfamily.</text>
</comment>
<proteinExistence type="inferred from homology"/>
<reference evidence="16" key="2">
    <citation type="submission" date="2025-09" db="UniProtKB">
        <authorList>
            <consortium name="Ensembl"/>
        </authorList>
    </citation>
    <scope>IDENTIFICATION</scope>
</reference>
<organism evidence="16 17">
    <name type="scientific">Paramormyrops kingsleyae</name>
    <dbReference type="NCBI Taxonomy" id="1676925"/>
    <lineage>
        <taxon>Eukaryota</taxon>
        <taxon>Metazoa</taxon>
        <taxon>Chordata</taxon>
        <taxon>Craniata</taxon>
        <taxon>Vertebrata</taxon>
        <taxon>Euteleostomi</taxon>
        <taxon>Actinopterygii</taxon>
        <taxon>Neopterygii</taxon>
        <taxon>Teleostei</taxon>
        <taxon>Osteoglossocephala</taxon>
        <taxon>Osteoglossomorpha</taxon>
        <taxon>Osteoglossiformes</taxon>
        <taxon>Mormyridae</taxon>
        <taxon>Paramormyrops</taxon>
    </lineage>
</organism>
<comment type="cofactor">
    <cofactor evidence="11">
        <name>[4Fe-4S] cluster</name>
        <dbReference type="ChEBI" id="CHEBI:49883"/>
    </cofactor>
    <text evidence="11">Binds 1 or 2 [4Fe-4S] cluster. One cluster is coordinated with 3 cysteines and an exchangeable S-adenosyl-L-methionine.</text>
</comment>
<dbReference type="GO" id="GO:0046872">
    <property type="term" value="F:metal ion binding"/>
    <property type="evidence" value="ECO:0007669"/>
    <property type="project" value="UniProtKB-UniRule"/>
</dbReference>
<dbReference type="InterPro" id="IPR058240">
    <property type="entry name" value="rSAM_sf"/>
</dbReference>
<dbReference type="PANTHER" id="PTHR11918:SF45">
    <property type="entry name" value="THREONYLCARBAMOYLADENOSINE TRNA METHYLTHIOTRANSFERASE"/>
    <property type="match status" value="1"/>
</dbReference>
<dbReference type="SFLD" id="SFLDG01082">
    <property type="entry name" value="B12-binding_domain_containing"/>
    <property type="match status" value="1"/>
</dbReference>
<dbReference type="PROSITE" id="PS51449">
    <property type="entry name" value="MTTASE_N"/>
    <property type="match status" value="1"/>
</dbReference>
<dbReference type="Pfam" id="PF00919">
    <property type="entry name" value="UPF0004"/>
    <property type="match status" value="1"/>
</dbReference>
<dbReference type="STRING" id="1676925.ENSPKIP00000002115"/>
<dbReference type="AlphaFoldDB" id="A0A3B3Q911"/>
<keyword evidence="17" id="KW-1185">Reference proteome</keyword>
<dbReference type="InterPro" id="IPR002792">
    <property type="entry name" value="TRAM_dom"/>
</dbReference>
<keyword evidence="7 11" id="KW-0479">Metal-binding</keyword>
<keyword evidence="5 11" id="KW-0949">S-adenosyl-L-methionine</keyword>
<dbReference type="Proteomes" id="UP000261540">
    <property type="component" value="Unplaced"/>
</dbReference>
<evidence type="ECO:0000256" key="9">
    <source>
        <dbReference type="ARBA" id="ARBA00023014"/>
    </source>
</evidence>
<feature type="domain" description="MTTase N-terminal" evidence="14">
    <location>
        <begin position="59"/>
        <end position="103"/>
    </location>
</feature>
<evidence type="ECO:0000256" key="12">
    <source>
        <dbReference type="SAM" id="MobiDB-lite"/>
    </source>
</evidence>
<accession>A0A3B3Q911</accession>
<dbReference type="NCBIfam" id="TIGR01578">
    <property type="entry name" value="MiaB-like-B"/>
    <property type="match status" value="1"/>
</dbReference>
<keyword evidence="6 11" id="KW-0819">tRNA processing</keyword>
<evidence type="ECO:0000259" key="15">
    <source>
        <dbReference type="PROSITE" id="PS51918"/>
    </source>
</evidence>
<comment type="function">
    <text evidence="1 11">Catalyzes the methylthiolation of N6-threonylcarbamoyladenosine (t(6)A), leading to the formation of 2-methylthio-N6-threonylcarbamoyladenosine (ms(2)t(6)A) at position 37 in tRNAs that read codons beginning with adenine.</text>
</comment>
<dbReference type="GeneTree" id="ENSGT00940000155952"/>
<sequence>MPAACDSHVDDIEDMVSGLEPTPHDRLSARRGIVPRPRKKNQKEEAEELKVDSVIPGTQKIWVKTWGCSHNNSDGEYMAGQLAAGGYTVTEDPAHADVWLLNSFAALLPCCGGFTVLTAVCLPFQGHSVRLLGQKKDNGKRLGGARLDLPKIRKNPLIEIISINTGCLNACTYCKTKHARGNLASYPVEQLVDRTRQSFLEGVCEIWLTSEDTGAYGKDIGTDLPSLLWRMLEVIPEGARLRLGMTNPPYILEHLEEMAKILSHPRVYAFLHVPVQSASDSVLMDMKREYCIADFRRVVDFLAERVPGITIATDIICGFPGETDADFRETLALVEEYRFPSLFINQFYPRPGTPAARMEQVPAHVKKQRTKELSQLFQSYNPYNHKVGERHRVLVTEESFDTHYYVGHNKFYEQVLVPKIPEFKGKMIEVDIYETGKHFMKGQPVEAGEVFTPSIALPLKKGEVSGLTQVSPMQYSGNFPEGHREHCTNKLFFLCFFSCKVMLIMLLQHLSVTQTKVGLRYQLPFQL</sequence>
<evidence type="ECO:0000256" key="2">
    <source>
        <dbReference type="ARBA" id="ARBA00008616"/>
    </source>
</evidence>
<feature type="domain" description="TRAM" evidence="13">
    <location>
        <begin position="384"/>
        <end position="446"/>
    </location>
</feature>
<keyword evidence="4 11" id="KW-0808">Transferase</keyword>
<evidence type="ECO:0000256" key="1">
    <source>
        <dbReference type="ARBA" id="ARBA00002399"/>
    </source>
</evidence>
<keyword evidence="9 11" id="KW-0411">Iron-sulfur</keyword>
<evidence type="ECO:0000313" key="16">
    <source>
        <dbReference type="Ensembl" id="ENSPKIP00000002115.1"/>
    </source>
</evidence>
<dbReference type="PROSITE" id="PS51918">
    <property type="entry name" value="RADICAL_SAM"/>
    <property type="match status" value="1"/>
</dbReference>
<dbReference type="PROSITE" id="PS01278">
    <property type="entry name" value="MTTASE_RADICAL"/>
    <property type="match status" value="1"/>
</dbReference>
<comment type="catalytic activity">
    <reaction evidence="10 11">
        <text>N(6)-L-threonylcarbamoyladenosine(37) in tRNA + (sulfur carrier)-SH + AH2 + 2 S-adenosyl-L-methionine = 2-methylsulfanyl-N(6)-L-threonylcarbamoyladenosine(37) in tRNA + (sulfur carrier)-H + 5'-deoxyadenosine + L-methionine + A + S-adenosyl-L-homocysteine + 2 H(+)</text>
        <dbReference type="Rhea" id="RHEA:37075"/>
        <dbReference type="Rhea" id="RHEA-COMP:10163"/>
        <dbReference type="Rhea" id="RHEA-COMP:11092"/>
        <dbReference type="Rhea" id="RHEA-COMP:14737"/>
        <dbReference type="Rhea" id="RHEA-COMP:14739"/>
        <dbReference type="ChEBI" id="CHEBI:13193"/>
        <dbReference type="ChEBI" id="CHEBI:15378"/>
        <dbReference type="ChEBI" id="CHEBI:17319"/>
        <dbReference type="ChEBI" id="CHEBI:17499"/>
        <dbReference type="ChEBI" id="CHEBI:29917"/>
        <dbReference type="ChEBI" id="CHEBI:57844"/>
        <dbReference type="ChEBI" id="CHEBI:57856"/>
        <dbReference type="ChEBI" id="CHEBI:59789"/>
        <dbReference type="ChEBI" id="CHEBI:64428"/>
        <dbReference type="ChEBI" id="CHEBI:74418"/>
        <dbReference type="ChEBI" id="CHEBI:74420"/>
        <dbReference type="EC" id="2.8.4.5"/>
    </reaction>
</comment>
<evidence type="ECO:0000256" key="11">
    <source>
        <dbReference type="RuleBase" id="RU368081"/>
    </source>
</evidence>
<dbReference type="PANTHER" id="PTHR11918">
    <property type="entry name" value="RADICAL SAM PROTEINS"/>
    <property type="match status" value="1"/>
</dbReference>
<evidence type="ECO:0000256" key="5">
    <source>
        <dbReference type="ARBA" id="ARBA00022691"/>
    </source>
</evidence>
<feature type="region of interest" description="Disordered" evidence="12">
    <location>
        <begin position="15"/>
        <end position="48"/>
    </location>
</feature>
<dbReference type="InterPro" id="IPR020612">
    <property type="entry name" value="Methylthiotransferase_CS"/>
</dbReference>
<protein>
    <recommendedName>
        <fullName evidence="11">tRNA-t(6)A37 methylthiotransferase</fullName>
        <ecNumber evidence="11">2.8.4.5</ecNumber>
    </recommendedName>
</protein>
<dbReference type="GO" id="GO:0051539">
    <property type="term" value="F:4 iron, 4 sulfur cluster binding"/>
    <property type="evidence" value="ECO:0007669"/>
    <property type="project" value="UniProtKB-UniRule"/>
</dbReference>
<dbReference type="Gene3D" id="3.40.50.12160">
    <property type="entry name" value="Methylthiotransferase, N-terminal domain"/>
    <property type="match status" value="1"/>
</dbReference>
<dbReference type="InterPro" id="IPR007197">
    <property type="entry name" value="rSAM"/>
</dbReference>
<evidence type="ECO:0000256" key="10">
    <source>
        <dbReference type="ARBA" id="ARBA00051661"/>
    </source>
</evidence>
<dbReference type="Gene3D" id="3.80.30.20">
    <property type="entry name" value="tm_1862 like domain"/>
    <property type="match status" value="1"/>
</dbReference>
<evidence type="ECO:0000256" key="7">
    <source>
        <dbReference type="ARBA" id="ARBA00022723"/>
    </source>
</evidence>
<dbReference type="EC" id="2.8.4.5" evidence="11"/>
<dbReference type="InterPro" id="IPR038135">
    <property type="entry name" value="Methylthiotransferase_N_sf"/>
</dbReference>
<dbReference type="SMART" id="SM00729">
    <property type="entry name" value="Elp3"/>
    <property type="match status" value="1"/>
</dbReference>
<dbReference type="Pfam" id="PF04055">
    <property type="entry name" value="Radical_SAM"/>
    <property type="match status" value="1"/>
</dbReference>
<evidence type="ECO:0000256" key="8">
    <source>
        <dbReference type="ARBA" id="ARBA00023004"/>
    </source>
</evidence>
<comment type="subcellular location">
    <subcellularLocation>
        <location evidence="11">Endoplasmic reticulum membrane</location>
        <topology evidence="11">Single-pass membrane protein</topology>
    </subcellularLocation>
</comment>
<evidence type="ECO:0000259" key="14">
    <source>
        <dbReference type="PROSITE" id="PS51449"/>
    </source>
</evidence>
<dbReference type="SFLD" id="SFLDS00029">
    <property type="entry name" value="Radical_SAM"/>
    <property type="match status" value="1"/>
</dbReference>
<dbReference type="PROSITE" id="PS50926">
    <property type="entry name" value="TRAM"/>
    <property type="match status" value="1"/>
</dbReference>
<dbReference type="GO" id="GO:0005789">
    <property type="term" value="C:endoplasmic reticulum membrane"/>
    <property type="evidence" value="ECO:0007669"/>
    <property type="project" value="UniProtKB-SubCell"/>
</dbReference>
<dbReference type="InterPro" id="IPR006638">
    <property type="entry name" value="Elp3/MiaA/NifB-like_rSAM"/>
</dbReference>
<dbReference type="InterPro" id="IPR006466">
    <property type="entry name" value="MiaB-like_arc_euk"/>
</dbReference>
<dbReference type="Ensembl" id="ENSPKIT00000026055.1">
    <property type="protein sequence ID" value="ENSPKIP00000002115.1"/>
    <property type="gene ID" value="ENSPKIG00000020135.1"/>
</dbReference>
<evidence type="ECO:0000256" key="6">
    <source>
        <dbReference type="ARBA" id="ARBA00022694"/>
    </source>
</evidence>
<feature type="domain" description="Radical SAM core" evidence="15">
    <location>
        <begin position="153"/>
        <end position="384"/>
    </location>
</feature>
<evidence type="ECO:0000313" key="17">
    <source>
        <dbReference type="Proteomes" id="UP000261540"/>
    </source>
</evidence>
<dbReference type="FunFam" id="3.80.30.20:FF:000002">
    <property type="entry name" value="threonylcarbamoyladenosine tRNA methylthiotransferase isoform X2"/>
    <property type="match status" value="1"/>
</dbReference>
<evidence type="ECO:0000256" key="4">
    <source>
        <dbReference type="ARBA" id="ARBA00022679"/>
    </source>
</evidence>
<dbReference type="GO" id="GO:0035598">
    <property type="term" value="F:tRNA (N(6)-L-threonylcarbamoyladenosine(37)-C(2))-methylthiotransferase activity"/>
    <property type="evidence" value="ECO:0007669"/>
    <property type="project" value="UniProtKB-UniRule"/>
</dbReference>
<reference evidence="16" key="1">
    <citation type="submission" date="2025-08" db="UniProtKB">
        <authorList>
            <consortium name="Ensembl"/>
        </authorList>
    </citation>
    <scope>IDENTIFICATION</scope>
</reference>
<keyword evidence="11" id="KW-0256">Endoplasmic reticulum</keyword>
<evidence type="ECO:0000256" key="3">
    <source>
        <dbReference type="ARBA" id="ARBA00022485"/>
    </source>
</evidence>
<dbReference type="SUPFAM" id="SSF102114">
    <property type="entry name" value="Radical SAM enzymes"/>
    <property type="match status" value="1"/>
</dbReference>
<dbReference type="CDD" id="cd01335">
    <property type="entry name" value="Radical_SAM"/>
    <property type="match status" value="1"/>
</dbReference>
<keyword evidence="3 11" id="KW-0004">4Fe-4S</keyword>
<evidence type="ECO:0000259" key="13">
    <source>
        <dbReference type="PROSITE" id="PS50926"/>
    </source>
</evidence>
<name>A0A3B3Q911_9TELE</name>
<dbReference type="InterPro" id="IPR023404">
    <property type="entry name" value="rSAM_horseshoe"/>
</dbReference>
<dbReference type="InterPro" id="IPR013848">
    <property type="entry name" value="Methylthiotransferase_N"/>
</dbReference>